<organism evidence="2 3">
    <name type="scientific">Candidula unifasciata</name>
    <dbReference type="NCBI Taxonomy" id="100452"/>
    <lineage>
        <taxon>Eukaryota</taxon>
        <taxon>Metazoa</taxon>
        <taxon>Spiralia</taxon>
        <taxon>Lophotrochozoa</taxon>
        <taxon>Mollusca</taxon>
        <taxon>Gastropoda</taxon>
        <taxon>Heterobranchia</taxon>
        <taxon>Euthyneura</taxon>
        <taxon>Panpulmonata</taxon>
        <taxon>Eupulmonata</taxon>
        <taxon>Stylommatophora</taxon>
        <taxon>Helicina</taxon>
        <taxon>Helicoidea</taxon>
        <taxon>Geomitridae</taxon>
        <taxon>Candidula</taxon>
    </lineage>
</organism>
<keyword evidence="3" id="KW-1185">Reference proteome</keyword>
<sequence length="194" mass="22706">MDVFSKLKVSKMKKNTQSEQAPSKEEIINTMENYSTDRPHSNKENNNNAKPLSRGSSLDKWEYVDSDPLLAPASLSHSYSTEWENLFNKPEMMKRLKERALEGNLRSSRFRSVIWKLFLEVLPSQTNAWIDKTRKSRSKFEELKNRLIVNPRKAVDSVDISLNNPLSQDEESPWNKFFQDNELRLTIKQDVIRT</sequence>
<proteinExistence type="predicted"/>
<dbReference type="SUPFAM" id="SSF47923">
    <property type="entry name" value="Ypt/Rab-GAP domain of gyp1p"/>
    <property type="match status" value="1"/>
</dbReference>
<accession>A0A8S3Z4K9</accession>
<evidence type="ECO:0000313" key="2">
    <source>
        <dbReference type="EMBL" id="CAG5124009.1"/>
    </source>
</evidence>
<evidence type="ECO:0000256" key="1">
    <source>
        <dbReference type="SAM" id="MobiDB-lite"/>
    </source>
</evidence>
<name>A0A8S3Z4K9_9EUPU</name>
<dbReference type="InterPro" id="IPR035969">
    <property type="entry name" value="Rab-GAP_TBC_sf"/>
</dbReference>
<dbReference type="OrthoDB" id="27140at2759"/>
<dbReference type="AlphaFoldDB" id="A0A8S3Z4K9"/>
<gene>
    <name evidence="2" type="ORF">CUNI_LOCUS9567</name>
</gene>
<feature type="compositionally biased region" description="Polar residues" evidence="1">
    <location>
        <begin position="44"/>
        <end position="55"/>
    </location>
</feature>
<feature type="non-terminal residue" evidence="2">
    <location>
        <position position="1"/>
    </location>
</feature>
<feature type="region of interest" description="Disordered" evidence="1">
    <location>
        <begin position="1"/>
        <end position="55"/>
    </location>
</feature>
<evidence type="ECO:0000313" key="3">
    <source>
        <dbReference type="Proteomes" id="UP000678393"/>
    </source>
</evidence>
<protein>
    <submittedName>
        <fullName evidence="2">Uncharacterized protein</fullName>
    </submittedName>
</protein>
<reference evidence="2" key="1">
    <citation type="submission" date="2021-04" db="EMBL/GenBank/DDBJ databases">
        <authorList>
            <consortium name="Molecular Ecology Group"/>
        </authorList>
    </citation>
    <scope>NUCLEOTIDE SEQUENCE</scope>
</reference>
<dbReference type="EMBL" id="CAJHNH020001673">
    <property type="protein sequence ID" value="CAG5124009.1"/>
    <property type="molecule type" value="Genomic_DNA"/>
</dbReference>
<dbReference type="Proteomes" id="UP000678393">
    <property type="component" value="Unassembled WGS sequence"/>
</dbReference>
<comment type="caution">
    <text evidence="2">The sequence shown here is derived from an EMBL/GenBank/DDBJ whole genome shotgun (WGS) entry which is preliminary data.</text>
</comment>